<keyword evidence="5" id="KW-0131">Cell cycle</keyword>
<reference evidence="8" key="1">
    <citation type="submission" date="2017-05" db="EMBL/GenBank/DDBJ databases">
        <authorList>
            <person name="Barney B.M."/>
        </authorList>
    </citation>
    <scope>NUCLEOTIDE SEQUENCE [LARGE SCALE GENOMIC DNA]</scope>
    <source>
        <strain evidence="8">PSBB022</strain>
    </source>
</reference>
<keyword evidence="4 5" id="KW-0574">Periplasm</keyword>
<dbReference type="SUPFAM" id="SSF69304">
    <property type="entry name" value="Tricorn protease N-terminal domain"/>
    <property type="match status" value="1"/>
</dbReference>
<dbReference type="InterPro" id="IPR014167">
    <property type="entry name" value="Tol-Pal_TolB"/>
</dbReference>
<dbReference type="NCBIfam" id="TIGR02800">
    <property type="entry name" value="propeller_TolB"/>
    <property type="match status" value="1"/>
</dbReference>
<gene>
    <name evidence="5" type="primary">tolB</name>
    <name evidence="7" type="ORF">CBP51_14125</name>
</gene>
<name>A0A266Q397_9GAMM</name>
<evidence type="ECO:0000256" key="3">
    <source>
        <dbReference type="ARBA" id="ARBA00022729"/>
    </source>
</evidence>
<dbReference type="AlphaFoldDB" id="A0A266Q397"/>
<dbReference type="PANTHER" id="PTHR36842:SF1">
    <property type="entry name" value="PROTEIN TOLB"/>
    <property type="match status" value="1"/>
</dbReference>
<dbReference type="Gene3D" id="3.40.50.10070">
    <property type="entry name" value="TolB, N-terminal domain"/>
    <property type="match status" value="1"/>
</dbReference>
<dbReference type="Pfam" id="PF04052">
    <property type="entry name" value="TolB_N"/>
    <property type="match status" value="1"/>
</dbReference>
<dbReference type="eggNOG" id="COG0823">
    <property type="taxonomic scope" value="Bacteria"/>
</dbReference>
<feature type="domain" description="TolB N-terminal" evidence="6">
    <location>
        <begin position="21"/>
        <end position="121"/>
    </location>
</feature>
<dbReference type="Pfam" id="PF07676">
    <property type="entry name" value="PD40"/>
    <property type="match status" value="4"/>
</dbReference>
<comment type="subcellular location">
    <subcellularLocation>
        <location evidence="1 5">Periplasm</location>
    </subcellularLocation>
</comment>
<dbReference type="InterPro" id="IPR011659">
    <property type="entry name" value="WD40"/>
</dbReference>
<dbReference type="InterPro" id="IPR007195">
    <property type="entry name" value="TolB_N"/>
</dbReference>
<accession>A0A266Q397</accession>
<dbReference type="GO" id="GO:0042597">
    <property type="term" value="C:periplasmic space"/>
    <property type="evidence" value="ECO:0007669"/>
    <property type="project" value="UniProtKB-SubCell"/>
</dbReference>
<dbReference type="GO" id="GO:0017038">
    <property type="term" value="P:protein import"/>
    <property type="evidence" value="ECO:0007669"/>
    <property type="project" value="InterPro"/>
</dbReference>
<evidence type="ECO:0000256" key="5">
    <source>
        <dbReference type="HAMAP-Rule" id="MF_00671"/>
    </source>
</evidence>
<comment type="subunit">
    <text evidence="5">The Tol-Pal system is composed of five core proteins: the inner membrane proteins TolA, TolQ and TolR, the periplasmic protein TolB and the outer membrane protein Pal. They form a network linking the inner and outer membranes and the peptidoglycan layer.</text>
</comment>
<protein>
    <recommendedName>
        <fullName evidence="5">Tol-Pal system protein TolB</fullName>
    </recommendedName>
</protein>
<feature type="signal peptide" evidence="5">
    <location>
        <begin position="1"/>
        <end position="18"/>
    </location>
</feature>
<comment type="similarity">
    <text evidence="2 5">Belongs to the TolB family.</text>
</comment>
<keyword evidence="5" id="KW-0132">Cell division</keyword>
<comment type="function">
    <text evidence="5">Part of the Tol-Pal system, which plays a role in outer membrane invagination during cell division and is important for maintaining outer membrane integrity.</text>
</comment>
<evidence type="ECO:0000259" key="6">
    <source>
        <dbReference type="Pfam" id="PF04052"/>
    </source>
</evidence>
<comment type="caution">
    <text evidence="7">The sequence shown here is derived from an EMBL/GenBank/DDBJ whole genome shotgun (WGS) entry which is preliminary data.</text>
</comment>
<keyword evidence="3 5" id="KW-0732">Signal</keyword>
<organism evidence="7 8">
    <name type="scientific">Cellvibrio mixtus</name>
    <dbReference type="NCBI Taxonomy" id="39650"/>
    <lineage>
        <taxon>Bacteria</taxon>
        <taxon>Pseudomonadati</taxon>
        <taxon>Pseudomonadota</taxon>
        <taxon>Gammaproteobacteria</taxon>
        <taxon>Cellvibrionales</taxon>
        <taxon>Cellvibrionaceae</taxon>
        <taxon>Cellvibrio</taxon>
    </lineage>
</organism>
<dbReference type="SUPFAM" id="SSF52964">
    <property type="entry name" value="TolB, N-terminal domain"/>
    <property type="match status" value="1"/>
</dbReference>
<dbReference type="RefSeq" id="WP_094985447.1">
    <property type="nucleotide sequence ID" value="NZ_NHNI01000002.1"/>
</dbReference>
<dbReference type="PANTHER" id="PTHR36842">
    <property type="entry name" value="PROTEIN TOLB HOMOLOG"/>
    <property type="match status" value="1"/>
</dbReference>
<dbReference type="Gene3D" id="2.120.10.30">
    <property type="entry name" value="TolB, C-terminal domain"/>
    <property type="match status" value="1"/>
</dbReference>
<evidence type="ECO:0000256" key="1">
    <source>
        <dbReference type="ARBA" id="ARBA00004418"/>
    </source>
</evidence>
<evidence type="ECO:0000313" key="8">
    <source>
        <dbReference type="Proteomes" id="UP000216101"/>
    </source>
</evidence>
<feature type="chain" id="PRO_5013410232" description="Tol-Pal system protein TolB" evidence="5">
    <location>
        <begin position="19"/>
        <end position="426"/>
    </location>
</feature>
<dbReference type="EMBL" id="NHNI01000002">
    <property type="protein sequence ID" value="OZY84347.1"/>
    <property type="molecule type" value="Genomic_DNA"/>
</dbReference>
<dbReference type="HAMAP" id="MF_00671">
    <property type="entry name" value="TolB"/>
    <property type="match status" value="1"/>
</dbReference>
<dbReference type="InterPro" id="IPR011042">
    <property type="entry name" value="6-blade_b-propeller_TolB-like"/>
</dbReference>
<proteinExistence type="inferred from homology"/>
<evidence type="ECO:0000256" key="4">
    <source>
        <dbReference type="ARBA" id="ARBA00022764"/>
    </source>
</evidence>
<dbReference type="Proteomes" id="UP000216101">
    <property type="component" value="Unassembled WGS sequence"/>
</dbReference>
<evidence type="ECO:0000256" key="2">
    <source>
        <dbReference type="ARBA" id="ARBA00009820"/>
    </source>
</evidence>
<sequence length="426" mass="47566" precursor="true">MKRYLLLCLILVAGMAQAQLNLRVTKGVDNPTKIAVVPFAWQGGKLSEDIAKIVGNDLEFSGQFQATSPDRMLSFPRSEAEVHYRDWKALGSEYLLIGSITEQAGRYYASYELFDVVQQKRVFAKLTVDGSSAQLRDMAHHISDKVYETITGIRGIFSTKLIYVEAFKQPQKYRLMLSDIDGFRSRMLLESRFPLLSPVWSPNGQRVAYVSFEADNKPAIYIQDIATGRRQQMTNFRGLNGAPAWSPDGQKLAMALSKDGNPEIYVMNVLTRQLTRVTNHFAIDHEPTWSADGASIFFTSDRGGKPQIYQVHLATMQQERVTFDGDYNARPRVSPDGKSLIMLNKRPGTTHHIAAQDIKSGNLRILSETNLDESPTIAPNGAMLMYATRSGGKGVLAAVSLDARVKILQPPKQGDVREPAWSPFFN</sequence>
<keyword evidence="8" id="KW-1185">Reference proteome</keyword>
<dbReference type="STRING" id="1209072.GCA_000766945_04147"/>
<evidence type="ECO:0000313" key="7">
    <source>
        <dbReference type="EMBL" id="OZY84347.1"/>
    </source>
</evidence>
<dbReference type="GO" id="GO:0051301">
    <property type="term" value="P:cell division"/>
    <property type="evidence" value="ECO:0007669"/>
    <property type="project" value="UniProtKB-UniRule"/>
</dbReference>